<dbReference type="Proteomes" id="UP000183794">
    <property type="component" value="Unassembled WGS sequence"/>
</dbReference>
<dbReference type="RefSeq" id="WP_075518284.1">
    <property type="nucleotide sequence ID" value="NZ_FPLD01000069.1"/>
</dbReference>
<organism evidence="2 3">
    <name type="scientific">Moritella viscosa</name>
    <dbReference type="NCBI Taxonomy" id="80854"/>
    <lineage>
        <taxon>Bacteria</taxon>
        <taxon>Pseudomonadati</taxon>
        <taxon>Pseudomonadota</taxon>
        <taxon>Gammaproteobacteria</taxon>
        <taxon>Alteromonadales</taxon>
        <taxon>Moritellaceae</taxon>
        <taxon>Moritella</taxon>
    </lineage>
</organism>
<protein>
    <recommendedName>
        <fullName evidence="1">DUF6035 domain-containing protein</fullName>
    </recommendedName>
</protein>
<name>A0A1L0BKE8_9GAMM</name>
<sequence length="479" mass="56844">MYKPTIPLVLDNLVHQCIPTDYLHEFFTELELSHIRNQNFDDKRFVCFECKHPVKLTARKNDQVSGGHRYYFSHPSNVECEWKSENKSTAEIYRGVQEGIKHLQMKKLLVETLSTLANWSDVGSDDRFFFNEDHSQRRKPDVYAHYHQNKVVFEIQLRSEDPLVITGRQNFYRDLGDKLVWFSAENVDLVNDDHKANCMDVKLVQKDIAFSNNGTWYVFNELLASQSIENKKLIFLAKYFWPEVINKQIIFDWREEVIGFDQITFEDGKMIYRDSISEYNRLRIDLLSEAKKRIIDHINISKFRDWQSFLQRVKEVWPNLSILEDSIWLNQIFEETFNKRQIHLKKKIISIFNKKRDRSWTENWNKLVSATQGMGFGINRGVDLYVVEKILLILGCQLRPHLNVYQSCHNFHDHESFHPYYDLYLNARKASPISKKIGLKSSIISRELKVPVNIQQNNELDNFLTWFTSKPILPHDEVI</sequence>
<feature type="domain" description="DUF6035" evidence="1">
    <location>
        <begin position="87"/>
        <end position="266"/>
    </location>
</feature>
<dbReference type="Pfam" id="PF19500">
    <property type="entry name" value="DUF6035"/>
    <property type="match status" value="1"/>
</dbReference>
<dbReference type="EMBL" id="FPLD01000069">
    <property type="protein sequence ID" value="SGZ04071.1"/>
    <property type="molecule type" value="Genomic_DNA"/>
</dbReference>
<dbReference type="OrthoDB" id="1302950at2"/>
<evidence type="ECO:0000313" key="3">
    <source>
        <dbReference type="Proteomes" id="UP000183794"/>
    </source>
</evidence>
<proteinExistence type="predicted"/>
<dbReference type="AlphaFoldDB" id="A0A1L0BKE8"/>
<accession>A0A1L0BKE8</accession>
<evidence type="ECO:0000259" key="1">
    <source>
        <dbReference type="Pfam" id="PF19500"/>
    </source>
</evidence>
<reference evidence="2 3" key="1">
    <citation type="submission" date="2016-11" db="EMBL/GenBank/DDBJ databases">
        <authorList>
            <person name="Jaros S."/>
            <person name="Januszkiewicz K."/>
            <person name="Wedrychowicz H."/>
        </authorList>
    </citation>
    <scope>NUCLEOTIDE SEQUENCE [LARGE SCALE GENOMIC DNA]</scope>
    <source>
        <strain evidence="2">NVI 5450</strain>
    </source>
</reference>
<dbReference type="InterPro" id="IPR046099">
    <property type="entry name" value="DUF6035"/>
</dbReference>
<evidence type="ECO:0000313" key="2">
    <source>
        <dbReference type="EMBL" id="SGZ04071.1"/>
    </source>
</evidence>
<gene>
    <name evidence="2" type="ORF">NVI5450_2737</name>
</gene>